<feature type="domain" description="GHMP kinase N-terminal" evidence="10">
    <location>
        <begin position="67"/>
        <end position="149"/>
    </location>
</feature>
<comment type="caution">
    <text evidence="12">The sequence shown here is derived from an EMBL/GenBank/DDBJ whole genome shotgun (WGS) entry which is preliminary data.</text>
</comment>
<proteinExistence type="inferred from homology"/>
<dbReference type="SUPFAM" id="SSF55060">
    <property type="entry name" value="GHMP Kinase, C-terminal domain"/>
    <property type="match status" value="1"/>
</dbReference>
<dbReference type="Pfam" id="PF00288">
    <property type="entry name" value="GHMP_kinases_N"/>
    <property type="match status" value="1"/>
</dbReference>
<dbReference type="GO" id="GO:0005524">
    <property type="term" value="F:ATP binding"/>
    <property type="evidence" value="ECO:0007669"/>
    <property type="project" value="UniProtKB-UniRule"/>
</dbReference>
<dbReference type="InterPro" id="IPR036554">
    <property type="entry name" value="GHMP_kinase_C_sf"/>
</dbReference>
<comment type="similarity">
    <text evidence="1 9">Belongs to the GHMP kinase family. IspE subfamily.</text>
</comment>
<keyword evidence="5 9" id="KW-0547">Nucleotide-binding</keyword>
<organism evidence="12 13">
    <name type="scientific">Symplocastrum torsivum CPER-KK1</name>
    <dbReference type="NCBI Taxonomy" id="450513"/>
    <lineage>
        <taxon>Bacteria</taxon>
        <taxon>Bacillati</taxon>
        <taxon>Cyanobacteriota</taxon>
        <taxon>Cyanophyceae</taxon>
        <taxon>Oscillatoriophycideae</taxon>
        <taxon>Oscillatoriales</taxon>
        <taxon>Microcoleaceae</taxon>
        <taxon>Symplocastrum</taxon>
    </lineage>
</organism>
<dbReference type="InterPro" id="IPR006204">
    <property type="entry name" value="GHMP_kinase_N_dom"/>
</dbReference>
<evidence type="ECO:0000259" key="11">
    <source>
        <dbReference type="Pfam" id="PF08544"/>
    </source>
</evidence>
<comment type="catalytic activity">
    <reaction evidence="9">
        <text>4-CDP-2-C-methyl-D-erythritol + ATP = 4-CDP-2-C-methyl-D-erythritol 2-phosphate + ADP + H(+)</text>
        <dbReference type="Rhea" id="RHEA:18437"/>
        <dbReference type="ChEBI" id="CHEBI:15378"/>
        <dbReference type="ChEBI" id="CHEBI:30616"/>
        <dbReference type="ChEBI" id="CHEBI:57823"/>
        <dbReference type="ChEBI" id="CHEBI:57919"/>
        <dbReference type="ChEBI" id="CHEBI:456216"/>
        <dbReference type="EC" id="2.7.1.148"/>
    </reaction>
</comment>
<dbReference type="InterPro" id="IPR004424">
    <property type="entry name" value="IspE"/>
</dbReference>
<keyword evidence="9" id="KW-0414">Isoprene biosynthesis</keyword>
<dbReference type="NCBIfam" id="TIGR00154">
    <property type="entry name" value="ispE"/>
    <property type="match status" value="1"/>
</dbReference>
<evidence type="ECO:0000256" key="2">
    <source>
        <dbReference type="ARBA" id="ARBA00012052"/>
    </source>
</evidence>
<dbReference type="EMBL" id="JAHHIF010000008">
    <property type="protein sequence ID" value="MBW4544319.1"/>
    <property type="molecule type" value="Genomic_DNA"/>
</dbReference>
<dbReference type="GO" id="GO:0016114">
    <property type="term" value="P:terpenoid biosynthetic process"/>
    <property type="evidence" value="ECO:0007669"/>
    <property type="project" value="UniProtKB-UniRule"/>
</dbReference>
<sequence>MRSYSLIAPAKINLYLEILGDRPDGYHELAMILQSIELADHINLRSISTDTIRIQCDHPQVPNDESNLAYKAVKLMAEEFPNVFARFGGVEIAIKKQIPVAAGLAGGSTDAAAVLMGMDLMWQLGLTQPELQELAAKLGSDVPFCLAGGTALATGRGEALSPLPDLENLYVVLAKHRNLMVSTVWAYQTYRSEFGHTYIRDRVSLVTPEELGLPTLGASAESLESRAARVHSGPMVNAIFNKNASQIGQLLHNDLEKVVLPANPQVTQLREAFESSGPLGMMMSGSGPTVFALCESEVHAQEIQQNVRARIADPDLDFWVTKFSNHGVQVVSTVN</sequence>
<dbReference type="InterPro" id="IPR020568">
    <property type="entry name" value="Ribosomal_Su5_D2-typ_SF"/>
</dbReference>
<evidence type="ECO:0000256" key="1">
    <source>
        <dbReference type="ARBA" id="ARBA00009684"/>
    </source>
</evidence>
<keyword evidence="6 9" id="KW-0418">Kinase</keyword>
<evidence type="ECO:0000313" key="13">
    <source>
        <dbReference type="Proteomes" id="UP000753908"/>
    </source>
</evidence>
<dbReference type="Gene3D" id="3.30.230.10">
    <property type="match status" value="1"/>
</dbReference>
<dbReference type="InterPro" id="IPR013750">
    <property type="entry name" value="GHMP_kinase_C_dom"/>
</dbReference>
<reference evidence="12" key="2">
    <citation type="journal article" date="2022" name="Microbiol. Resour. Announc.">
        <title>Metagenome Sequencing to Explore Phylogenomics of Terrestrial Cyanobacteria.</title>
        <authorList>
            <person name="Ward R.D."/>
            <person name="Stajich J.E."/>
            <person name="Johansen J.R."/>
            <person name="Huntemann M."/>
            <person name="Clum A."/>
            <person name="Foster B."/>
            <person name="Foster B."/>
            <person name="Roux S."/>
            <person name="Palaniappan K."/>
            <person name="Varghese N."/>
            <person name="Mukherjee S."/>
            <person name="Reddy T.B.K."/>
            <person name="Daum C."/>
            <person name="Copeland A."/>
            <person name="Chen I.A."/>
            <person name="Ivanova N.N."/>
            <person name="Kyrpides N.C."/>
            <person name="Shapiro N."/>
            <person name="Eloe-Fadrosh E.A."/>
            <person name="Pietrasiak N."/>
        </authorList>
    </citation>
    <scope>NUCLEOTIDE SEQUENCE</scope>
    <source>
        <strain evidence="12">CPER-KK1</strain>
    </source>
</reference>
<dbReference type="Proteomes" id="UP000753908">
    <property type="component" value="Unassembled WGS sequence"/>
</dbReference>
<dbReference type="GO" id="GO:0019288">
    <property type="term" value="P:isopentenyl diphosphate biosynthetic process, methylerythritol 4-phosphate pathway"/>
    <property type="evidence" value="ECO:0007669"/>
    <property type="project" value="UniProtKB-UniRule"/>
</dbReference>
<dbReference type="InterPro" id="IPR014721">
    <property type="entry name" value="Ribsml_uS5_D2-typ_fold_subgr"/>
</dbReference>
<keyword evidence="7 9" id="KW-0067">ATP-binding</keyword>
<dbReference type="HAMAP" id="MF_00061">
    <property type="entry name" value="IspE"/>
    <property type="match status" value="1"/>
</dbReference>
<evidence type="ECO:0000256" key="5">
    <source>
        <dbReference type="ARBA" id="ARBA00022741"/>
    </source>
</evidence>
<comment type="function">
    <text evidence="9">Catalyzes the phosphorylation of the position 2 hydroxy group of 4-diphosphocytidyl-2C-methyl-D-erythritol.</text>
</comment>
<evidence type="ECO:0000256" key="9">
    <source>
        <dbReference type="HAMAP-Rule" id="MF_00061"/>
    </source>
</evidence>
<evidence type="ECO:0000259" key="10">
    <source>
        <dbReference type="Pfam" id="PF00288"/>
    </source>
</evidence>
<evidence type="ECO:0000313" key="12">
    <source>
        <dbReference type="EMBL" id="MBW4544319.1"/>
    </source>
</evidence>
<evidence type="ECO:0000256" key="7">
    <source>
        <dbReference type="ARBA" id="ARBA00022840"/>
    </source>
</evidence>
<feature type="domain" description="GHMP kinase C-terminal" evidence="11">
    <location>
        <begin position="238"/>
        <end position="310"/>
    </location>
</feature>
<dbReference type="Pfam" id="PF08544">
    <property type="entry name" value="GHMP_kinases_C"/>
    <property type="match status" value="1"/>
</dbReference>
<feature type="binding site" evidence="9">
    <location>
        <begin position="99"/>
        <end position="109"/>
    </location>
    <ligand>
        <name>ATP</name>
        <dbReference type="ChEBI" id="CHEBI:30616"/>
    </ligand>
</feature>
<keyword evidence="4 9" id="KW-0808">Transferase</keyword>
<protein>
    <recommendedName>
        <fullName evidence="3 9">4-diphosphocytidyl-2-C-methyl-D-erythritol kinase</fullName>
        <shortName evidence="9">CMK</shortName>
        <ecNumber evidence="2 9">2.7.1.148</ecNumber>
    </recommendedName>
    <alternativeName>
        <fullName evidence="8 9">4-(cytidine-5'-diphospho)-2-C-methyl-D-erythritol kinase</fullName>
    </alternativeName>
</protein>
<dbReference type="AlphaFoldDB" id="A0A951U8X2"/>
<feature type="active site" evidence="9">
    <location>
        <position position="11"/>
    </location>
</feature>
<dbReference type="PANTHER" id="PTHR43527">
    <property type="entry name" value="4-DIPHOSPHOCYTIDYL-2-C-METHYL-D-ERYTHRITOL KINASE, CHLOROPLASTIC"/>
    <property type="match status" value="1"/>
</dbReference>
<name>A0A951U8X2_9CYAN</name>
<reference evidence="12" key="1">
    <citation type="submission" date="2021-05" db="EMBL/GenBank/DDBJ databases">
        <authorList>
            <person name="Pietrasiak N."/>
            <person name="Ward R."/>
            <person name="Stajich J.E."/>
            <person name="Kurbessoian T."/>
        </authorList>
    </citation>
    <scope>NUCLEOTIDE SEQUENCE</scope>
    <source>
        <strain evidence="12">CPER-KK1</strain>
    </source>
</reference>
<comment type="pathway">
    <text evidence="9">Isoprenoid biosynthesis; isopentenyl diphosphate biosynthesis via DXP pathway; isopentenyl diphosphate from 1-deoxy-D-xylulose 5-phosphate: step 3/6.</text>
</comment>
<dbReference type="Gene3D" id="3.30.70.890">
    <property type="entry name" value="GHMP kinase, C-terminal domain"/>
    <property type="match status" value="1"/>
</dbReference>
<evidence type="ECO:0000256" key="6">
    <source>
        <dbReference type="ARBA" id="ARBA00022777"/>
    </source>
</evidence>
<dbReference type="PIRSF" id="PIRSF010376">
    <property type="entry name" value="IspE"/>
    <property type="match status" value="1"/>
</dbReference>
<evidence type="ECO:0000256" key="3">
    <source>
        <dbReference type="ARBA" id="ARBA00017473"/>
    </source>
</evidence>
<dbReference type="PANTHER" id="PTHR43527:SF2">
    <property type="entry name" value="4-DIPHOSPHOCYTIDYL-2-C-METHYL-D-ERYTHRITOL KINASE, CHLOROPLASTIC"/>
    <property type="match status" value="1"/>
</dbReference>
<accession>A0A951U8X2</accession>
<dbReference type="EC" id="2.7.1.148" evidence="2 9"/>
<dbReference type="GO" id="GO:0050515">
    <property type="term" value="F:4-(cytidine 5'-diphospho)-2-C-methyl-D-erythritol kinase activity"/>
    <property type="evidence" value="ECO:0007669"/>
    <property type="project" value="UniProtKB-UniRule"/>
</dbReference>
<gene>
    <name evidence="9" type="primary">ispE</name>
    <name evidence="12" type="ORF">KME25_07750</name>
</gene>
<evidence type="ECO:0000256" key="4">
    <source>
        <dbReference type="ARBA" id="ARBA00022679"/>
    </source>
</evidence>
<feature type="active site" evidence="9">
    <location>
        <position position="141"/>
    </location>
</feature>
<evidence type="ECO:0000256" key="8">
    <source>
        <dbReference type="ARBA" id="ARBA00032554"/>
    </source>
</evidence>
<dbReference type="SUPFAM" id="SSF54211">
    <property type="entry name" value="Ribosomal protein S5 domain 2-like"/>
    <property type="match status" value="1"/>
</dbReference>